<comment type="caution">
    <text evidence="4">The sequence shown here is derived from an EMBL/GenBank/DDBJ whole genome shotgun (WGS) entry which is preliminary data.</text>
</comment>
<dbReference type="OrthoDB" id="8693905at2759"/>
<dbReference type="GO" id="GO:0005524">
    <property type="term" value="F:ATP binding"/>
    <property type="evidence" value="ECO:0007669"/>
    <property type="project" value="InterPro"/>
</dbReference>
<dbReference type="GO" id="GO:0043539">
    <property type="term" value="F:protein serine/threonine kinase activator activity"/>
    <property type="evidence" value="ECO:0007669"/>
    <property type="project" value="InterPro"/>
</dbReference>
<evidence type="ECO:0000313" key="4">
    <source>
        <dbReference type="EMBL" id="KAG7359746.1"/>
    </source>
</evidence>
<gene>
    <name evidence="4" type="ORF">IV203_034844</name>
</gene>
<dbReference type="EMBL" id="JAGRRH010000013">
    <property type="protein sequence ID" value="KAG7359746.1"/>
    <property type="molecule type" value="Genomic_DNA"/>
</dbReference>
<feature type="domain" description="Protein kinase" evidence="3">
    <location>
        <begin position="25"/>
        <end position="325"/>
    </location>
</feature>
<reference evidence="4" key="1">
    <citation type="journal article" date="2021" name="Sci. Rep.">
        <title>Diploid genomic architecture of Nitzschia inconspicua, an elite biomass production diatom.</title>
        <authorList>
            <person name="Oliver A."/>
            <person name="Podell S."/>
            <person name="Pinowska A."/>
            <person name="Traller J.C."/>
            <person name="Smith S.R."/>
            <person name="McClure R."/>
            <person name="Beliaev A."/>
            <person name="Bohutskyi P."/>
            <person name="Hill E.A."/>
            <person name="Rabines A."/>
            <person name="Zheng H."/>
            <person name="Allen L.Z."/>
            <person name="Kuo A."/>
            <person name="Grigoriev I.V."/>
            <person name="Allen A.E."/>
            <person name="Hazlebeck D."/>
            <person name="Allen E.E."/>
        </authorList>
    </citation>
    <scope>NUCLEOTIDE SEQUENCE</scope>
    <source>
        <strain evidence="4">Hildebrandi</strain>
    </source>
</reference>
<organism evidence="4 5">
    <name type="scientific">Nitzschia inconspicua</name>
    <dbReference type="NCBI Taxonomy" id="303405"/>
    <lineage>
        <taxon>Eukaryota</taxon>
        <taxon>Sar</taxon>
        <taxon>Stramenopiles</taxon>
        <taxon>Ochrophyta</taxon>
        <taxon>Bacillariophyta</taxon>
        <taxon>Bacillariophyceae</taxon>
        <taxon>Bacillariophycidae</taxon>
        <taxon>Bacillariales</taxon>
        <taxon>Bacillariaceae</taxon>
        <taxon>Nitzschia</taxon>
    </lineage>
</organism>
<evidence type="ECO:0000256" key="2">
    <source>
        <dbReference type="SAM" id="MobiDB-lite"/>
    </source>
</evidence>
<feature type="compositionally biased region" description="Polar residues" evidence="2">
    <location>
        <begin position="440"/>
        <end position="450"/>
    </location>
</feature>
<accession>A0A9K3LF42</accession>
<feature type="region of interest" description="Disordered" evidence="2">
    <location>
        <begin position="422"/>
        <end position="458"/>
    </location>
</feature>
<reference evidence="4" key="2">
    <citation type="submission" date="2021-04" db="EMBL/GenBank/DDBJ databases">
        <authorList>
            <person name="Podell S."/>
        </authorList>
    </citation>
    <scope>NUCLEOTIDE SEQUENCE</scope>
    <source>
        <strain evidence="4">Hildebrandi</strain>
    </source>
</reference>
<evidence type="ECO:0000313" key="5">
    <source>
        <dbReference type="Proteomes" id="UP000693970"/>
    </source>
</evidence>
<protein>
    <submittedName>
        <fullName evidence="4">Serine/threonine protein kinase</fullName>
    </submittedName>
</protein>
<dbReference type="InterPro" id="IPR000719">
    <property type="entry name" value="Prot_kinase_dom"/>
</dbReference>
<name>A0A9K3LF42_9STRA</name>
<keyword evidence="4" id="KW-0808">Transferase</keyword>
<sequence>MSESAVPQTHAFMSGVEWPTDASQYDLTGKIGQGAFASVWRATTTVTLPNAGSGAEDDSENKQQQQECAIKVLNLDHVDSNLSEIRLEVQAMRLSSHPNVLSCFTAFVQATDLWLVTQLMRKGSSLHCIQGARRRLRKENKTIRMEDHILYIMHQTLLGLQYIHENGQIHRDIKAGNILLDANGDVRIADFGVSGWLINAGTQQEKAKTFVGTPCWMAPEVMEQVHGYDYKADIWSLGITALELAKGYAPYAKCPPMKVLILTIQEDPPSLDTYDEEDDGEADDLMEYYDEDFTKSFRTFVDSCLQKNPAKRPSTSSLIESKPLSAYQEPEYKDRQRQSMADEVCSLVEDVGSADANAAARSAMPGHSPISIILSKEEDRPAGTTWVFADGSQVLSSSARAASVDDVLDEIDQFGIQTGGEHYNRDQQQQTQQLDEPLDSQKTQRTGHYQQQHEEDGDDLNAFMDEFELNTQGENFRR</sequence>
<dbReference type="InterPro" id="IPR047173">
    <property type="entry name" value="STRAD_A/B-like"/>
</dbReference>
<keyword evidence="4" id="KW-0418">Kinase</keyword>
<dbReference type="PROSITE" id="PS50011">
    <property type="entry name" value="PROTEIN_KINASE_DOM"/>
    <property type="match status" value="1"/>
</dbReference>
<dbReference type="GO" id="GO:0004674">
    <property type="term" value="F:protein serine/threonine kinase activity"/>
    <property type="evidence" value="ECO:0007669"/>
    <property type="project" value="UniProtKB-KW"/>
</dbReference>
<dbReference type="Proteomes" id="UP000693970">
    <property type="component" value="Unassembled WGS sequence"/>
</dbReference>
<dbReference type="SMART" id="SM00220">
    <property type="entry name" value="S_TKc"/>
    <property type="match status" value="1"/>
</dbReference>
<keyword evidence="4" id="KW-0723">Serine/threonine-protein kinase</keyword>
<keyword evidence="5" id="KW-1185">Reference proteome</keyword>
<evidence type="ECO:0000256" key="1">
    <source>
        <dbReference type="ARBA" id="ARBA00008874"/>
    </source>
</evidence>
<evidence type="ECO:0000259" key="3">
    <source>
        <dbReference type="PROSITE" id="PS50011"/>
    </source>
</evidence>
<dbReference type="PANTHER" id="PTHR48014:SF21">
    <property type="entry name" value="SERINE_THREONINE-PROTEIN KINASE FRAY2"/>
    <property type="match status" value="1"/>
</dbReference>
<proteinExistence type="inferred from homology"/>
<dbReference type="AlphaFoldDB" id="A0A9K3LF42"/>
<dbReference type="PANTHER" id="PTHR48014">
    <property type="entry name" value="SERINE/THREONINE-PROTEIN KINASE FRAY2"/>
    <property type="match status" value="1"/>
</dbReference>
<comment type="similarity">
    <text evidence="1">Belongs to the protein kinase superfamily. STE Ser/Thr protein kinase family. STE20 subfamily.</text>
</comment>
<dbReference type="Pfam" id="PF00069">
    <property type="entry name" value="Pkinase"/>
    <property type="match status" value="1"/>
</dbReference>